<feature type="signal peptide" evidence="10">
    <location>
        <begin position="1"/>
        <end position="22"/>
    </location>
</feature>
<evidence type="ECO:0000256" key="7">
    <source>
        <dbReference type="ARBA" id="ARBA00023295"/>
    </source>
</evidence>
<gene>
    <name evidence="12" type="ORF">A4X13_0g5549</name>
</gene>
<keyword evidence="13" id="KW-1185">Reference proteome</keyword>
<evidence type="ECO:0000259" key="11">
    <source>
        <dbReference type="Pfam" id="PF02015"/>
    </source>
</evidence>
<reference evidence="12" key="2">
    <citation type="journal article" date="2019" name="IMA Fungus">
        <title>Genome sequencing and comparison of five Tilletia species to identify candidate genes for the detection of regulated species infecting wheat.</title>
        <authorList>
            <person name="Nguyen H.D.T."/>
            <person name="Sultana T."/>
            <person name="Kesanakurti P."/>
            <person name="Hambleton S."/>
        </authorList>
    </citation>
    <scope>NUCLEOTIDE SEQUENCE</scope>
    <source>
        <strain evidence="12">DAOMC 236416</strain>
    </source>
</reference>
<evidence type="ECO:0000256" key="9">
    <source>
        <dbReference type="SAM" id="MobiDB-lite"/>
    </source>
</evidence>
<protein>
    <recommendedName>
        <fullName evidence="3">cellulase</fullName>
        <ecNumber evidence="3">3.2.1.4</ecNumber>
    </recommendedName>
</protein>
<keyword evidence="4" id="KW-0378">Hydrolase</keyword>
<dbReference type="SUPFAM" id="SSF50685">
    <property type="entry name" value="Barwin-like endoglucanases"/>
    <property type="match status" value="1"/>
</dbReference>
<keyword evidence="5" id="KW-0136">Cellulose degradation</keyword>
<dbReference type="EMBL" id="LWDF02000442">
    <property type="protein sequence ID" value="KAE8248597.1"/>
    <property type="molecule type" value="Genomic_DNA"/>
</dbReference>
<dbReference type="PANTHER" id="PTHR39730">
    <property type="entry name" value="ENDOGLUCANASE 1"/>
    <property type="match status" value="1"/>
</dbReference>
<keyword evidence="7" id="KW-0326">Glycosidase</keyword>
<dbReference type="PANTHER" id="PTHR39730:SF1">
    <property type="entry name" value="ENDOGLUCANASE 1"/>
    <property type="match status" value="1"/>
</dbReference>
<evidence type="ECO:0000256" key="5">
    <source>
        <dbReference type="ARBA" id="ARBA00023001"/>
    </source>
</evidence>
<evidence type="ECO:0000313" key="13">
    <source>
        <dbReference type="Proteomes" id="UP000077521"/>
    </source>
</evidence>
<feature type="domain" description="Glycosyl hydrolases family 45 active site" evidence="11">
    <location>
        <begin position="98"/>
        <end position="302"/>
    </location>
</feature>
<feature type="compositionally biased region" description="Basic residues" evidence="9">
    <location>
        <begin position="57"/>
        <end position="68"/>
    </location>
</feature>
<comment type="catalytic activity">
    <reaction evidence="1">
        <text>Endohydrolysis of (1-&gt;4)-beta-D-glucosidic linkages in cellulose, lichenin and cereal beta-D-glucans.</text>
        <dbReference type="EC" id="3.2.1.4"/>
    </reaction>
</comment>
<dbReference type="InterPro" id="IPR000334">
    <property type="entry name" value="Glyco_hydro_45"/>
</dbReference>
<evidence type="ECO:0000256" key="3">
    <source>
        <dbReference type="ARBA" id="ARBA00012601"/>
    </source>
</evidence>
<dbReference type="EC" id="3.2.1.4" evidence="3"/>
<dbReference type="InterPro" id="IPR052288">
    <property type="entry name" value="GH45_Enzymes"/>
</dbReference>
<reference evidence="12" key="1">
    <citation type="submission" date="2016-04" db="EMBL/GenBank/DDBJ databases">
        <authorList>
            <person name="Nguyen H.D."/>
            <person name="Samba Siva P."/>
            <person name="Cullis J."/>
            <person name="Levesque C.A."/>
            <person name="Hambleton S."/>
        </authorList>
    </citation>
    <scope>NUCLEOTIDE SEQUENCE</scope>
    <source>
        <strain evidence="12">DAOMC 236416</strain>
    </source>
</reference>
<dbReference type="Pfam" id="PF02015">
    <property type="entry name" value="Glyco_hydro_45"/>
    <property type="match status" value="1"/>
</dbReference>
<dbReference type="GO" id="GO:0030245">
    <property type="term" value="P:cellulose catabolic process"/>
    <property type="evidence" value="ECO:0007669"/>
    <property type="project" value="UniProtKB-KW"/>
</dbReference>
<evidence type="ECO:0000256" key="1">
    <source>
        <dbReference type="ARBA" id="ARBA00000966"/>
    </source>
</evidence>
<dbReference type="InterPro" id="IPR036908">
    <property type="entry name" value="RlpA-like_sf"/>
</dbReference>
<keyword evidence="8" id="KW-0624">Polysaccharide degradation</keyword>
<organism evidence="12 13">
    <name type="scientific">Tilletia indica</name>
    <dbReference type="NCBI Taxonomy" id="43049"/>
    <lineage>
        <taxon>Eukaryota</taxon>
        <taxon>Fungi</taxon>
        <taxon>Dikarya</taxon>
        <taxon>Basidiomycota</taxon>
        <taxon>Ustilaginomycotina</taxon>
        <taxon>Exobasidiomycetes</taxon>
        <taxon>Tilletiales</taxon>
        <taxon>Tilletiaceae</taxon>
        <taxon>Tilletia</taxon>
    </lineage>
</organism>
<evidence type="ECO:0000256" key="2">
    <source>
        <dbReference type="ARBA" id="ARBA00007793"/>
    </source>
</evidence>
<comment type="similarity">
    <text evidence="2">Belongs to the glycosyl hydrolase 45 (cellulase K) family.</text>
</comment>
<sequence>MRLPVQVLIFLFVSLAFISSVAQHVPSAGNDQLGIAGGDHDHHRATGPGKASPRYDHHPHKVGSHGSRRAFGMTRSSRKPFGANTLAVRQTQCEPAGGMATQYWDCCKVAGAWSGYKSVNGTAHSCAKDGVTLLEDPNVTSGCQGGTAFACNNHQPFVSATNPKLAYAVGARPAPLGLDNYIGACYSIQFEELPGKTLVFQAVNTGNYPTNKQIDIQTPGGGVGELNTCPSQWNSPPDGWGRRYGGILNRSQCDQLPAQLQPGCHWRYDWLAPSDHPDGINPTIASMCRVKCPTILTDLTGVSRFDDASFPEPPQ</sequence>
<keyword evidence="10" id="KW-0732">Signal</keyword>
<accession>A0A177TL55</accession>
<dbReference type="AlphaFoldDB" id="A0A177TL55"/>
<dbReference type="Gene3D" id="2.40.40.10">
    <property type="entry name" value="RlpA-like domain"/>
    <property type="match status" value="1"/>
</dbReference>
<dbReference type="GO" id="GO:0008810">
    <property type="term" value="F:cellulase activity"/>
    <property type="evidence" value="ECO:0007669"/>
    <property type="project" value="UniProtKB-EC"/>
</dbReference>
<evidence type="ECO:0000256" key="10">
    <source>
        <dbReference type="SAM" id="SignalP"/>
    </source>
</evidence>
<proteinExistence type="inferred from homology"/>
<dbReference type="Proteomes" id="UP000077521">
    <property type="component" value="Unassembled WGS sequence"/>
</dbReference>
<evidence type="ECO:0000256" key="6">
    <source>
        <dbReference type="ARBA" id="ARBA00023277"/>
    </source>
</evidence>
<evidence type="ECO:0000313" key="12">
    <source>
        <dbReference type="EMBL" id="KAE8248597.1"/>
    </source>
</evidence>
<keyword evidence="6" id="KW-0119">Carbohydrate metabolism</keyword>
<feature type="region of interest" description="Disordered" evidence="9">
    <location>
        <begin position="32"/>
        <end position="75"/>
    </location>
</feature>
<evidence type="ECO:0000256" key="8">
    <source>
        <dbReference type="ARBA" id="ARBA00023326"/>
    </source>
</evidence>
<feature type="chain" id="PRO_5043321393" description="cellulase" evidence="10">
    <location>
        <begin position="23"/>
        <end position="315"/>
    </location>
</feature>
<comment type="caution">
    <text evidence="12">The sequence shown here is derived from an EMBL/GenBank/DDBJ whole genome shotgun (WGS) entry which is preliminary data.</text>
</comment>
<evidence type="ECO:0000256" key="4">
    <source>
        <dbReference type="ARBA" id="ARBA00022801"/>
    </source>
</evidence>
<name>A0A177TL55_9BASI</name>